<keyword evidence="3" id="KW-1185">Reference proteome</keyword>
<name>A0A7X2N282_9FIRM</name>
<dbReference type="Pfam" id="PF04326">
    <property type="entry name" value="SLFN_AlbA_2"/>
    <property type="match status" value="1"/>
</dbReference>
<dbReference type="AlphaFoldDB" id="A0A7X2N282"/>
<organism evidence="2 3">
    <name type="scientific">Floccifex porci</name>
    <dbReference type="NCBI Taxonomy" id="2606629"/>
    <lineage>
        <taxon>Bacteria</taxon>
        <taxon>Bacillati</taxon>
        <taxon>Bacillota</taxon>
        <taxon>Erysipelotrichia</taxon>
        <taxon>Erysipelotrichales</taxon>
        <taxon>Erysipelotrichaceae</taxon>
        <taxon>Floccifex</taxon>
    </lineage>
</organism>
<protein>
    <submittedName>
        <fullName evidence="2">AAA family ATPase</fullName>
    </submittedName>
</protein>
<dbReference type="EMBL" id="VUMM01000003">
    <property type="protein sequence ID" value="MSS01072.1"/>
    <property type="molecule type" value="Genomic_DNA"/>
</dbReference>
<dbReference type="RefSeq" id="WP_154459539.1">
    <property type="nucleotide sequence ID" value="NZ_VUMM01000003.1"/>
</dbReference>
<dbReference type="Pfam" id="PF13749">
    <property type="entry name" value="HATPase_c_4"/>
    <property type="match status" value="1"/>
</dbReference>
<gene>
    <name evidence="2" type="ORF">FYJ50_02895</name>
</gene>
<dbReference type="InterPro" id="IPR007421">
    <property type="entry name" value="Schlafen_AlbA_2_dom"/>
</dbReference>
<dbReference type="Gene3D" id="3.30.950.30">
    <property type="entry name" value="Schlafen, AAA domain"/>
    <property type="match status" value="1"/>
</dbReference>
<dbReference type="InterPro" id="IPR038461">
    <property type="entry name" value="Schlafen_AlbA_2_dom_sf"/>
</dbReference>
<dbReference type="InterPro" id="IPR038475">
    <property type="entry name" value="RecG_C_sf"/>
</dbReference>
<reference evidence="2 3" key="1">
    <citation type="submission" date="2019-08" db="EMBL/GenBank/DDBJ databases">
        <title>In-depth cultivation of the pig gut microbiome towards novel bacterial diversity and tailored functional studies.</title>
        <authorList>
            <person name="Wylensek D."/>
            <person name="Hitch T.C.A."/>
            <person name="Clavel T."/>
        </authorList>
    </citation>
    <scope>NUCLEOTIDE SEQUENCE [LARGE SCALE GENOMIC DNA]</scope>
    <source>
        <strain evidence="2 3">LKV-178-WT-2G</strain>
    </source>
</reference>
<evidence type="ECO:0000313" key="3">
    <source>
        <dbReference type="Proteomes" id="UP000470082"/>
    </source>
</evidence>
<dbReference type="Gene3D" id="3.30.565.60">
    <property type="match status" value="1"/>
</dbReference>
<sequence>MTTEELIEKLNEIQKMKCETQTLELKSAEHGCPKRLYDSLSSFSNQDEGGIIVFGIDEEHDYKEVGVYNPQDIQKKINEQCLQMEPIVRPLLTVVEKDHRFFVSAEIPGIDLVDRPCHYKGQGRLKGSYTRVGDSDEPMTEYEIYSYEAFRKKYQDDIRTVDRVTMTSLNRSALEKYIQLLKSGKPNLAAIADQDIYELMSIKRNDEITLSATLLFSLYPQAYFPQLCITAVVIPGKEIGELGESGERFLDNQRIEGNIPDMLDMAIKFVRRNMRTKTIINPDTGQREDRTDYPITAIREAVVNALVHRDYSIYTEGMPIQIVMFEDRMEISNPGGLYGRIRIDQLGKVQPDTRNPVLASALEVLGITENRYSGIPTIKKEMKKYCLPEPKFADERGKFVVKFYKEVADDEKIVVNEEEVENLIMFCRTPRTRKEICDYLGLSSVTYAIQTHVMPLVEEGKIKLSIPEKPKSSKQLYYSE</sequence>
<dbReference type="PANTHER" id="PTHR30595">
    <property type="entry name" value="GLPR-RELATED TRANSCRIPTIONAL REPRESSOR"/>
    <property type="match status" value="1"/>
</dbReference>
<evidence type="ECO:0000313" key="2">
    <source>
        <dbReference type="EMBL" id="MSS01072.1"/>
    </source>
</evidence>
<evidence type="ECO:0000259" key="1">
    <source>
        <dbReference type="Pfam" id="PF04326"/>
    </source>
</evidence>
<dbReference type="Proteomes" id="UP000470082">
    <property type="component" value="Unassembled WGS sequence"/>
</dbReference>
<comment type="caution">
    <text evidence="2">The sequence shown here is derived from an EMBL/GenBank/DDBJ whole genome shotgun (WGS) entry which is preliminary data.</text>
</comment>
<proteinExistence type="predicted"/>
<dbReference type="PANTHER" id="PTHR30595:SF6">
    <property type="entry name" value="SCHLAFEN ALBA-2 DOMAIN-CONTAINING PROTEIN"/>
    <property type="match status" value="1"/>
</dbReference>
<feature type="domain" description="Schlafen AlbA-2" evidence="1">
    <location>
        <begin position="19"/>
        <end position="140"/>
    </location>
</feature>
<accession>A0A7X2N282</accession>